<evidence type="ECO:0000313" key="2">
    <source>
        <dbReference type="Proteomes" id="UP000602076"/>
    </source>
</evidence>
<organism evidence="1 2">
    <name type="scientific">Peribacillus faecalis</name>
    <dbReference type="NCBI Taxonomy" id="2772559"/>
    <lineage>
        <taxon>Bacteria</taxon>
        <taxon>Bacillati</taxon>
        <taxon>Bacillota</taxon>
        <taxon>Bacilli</taxon>
        <taxon>Bacillales</taxon>
        <taxon>Bacillaceae</taxon>
        <taxon>Peribacillus</taxon>
    </lineage>
</organism>
<keyword evidence="2" id="KW-1185">Reference proteome</keyword>
<protein>
    <submittedName>
        <fullName evidence="1">Uncharacterized protein</fullName>
    </submittedName>
</protein>
<evidence type="ECO:0000313" key="1">
    <source>
        <dbReference type="EMBL" id="MBD3107678.1"/>
    </source>
</evidence>
<dbReference type="Proteomes" id="UP000602076">
    <property type="component" value="Unassembled WGS sequence"/>
</dbReference>
<name>A0A927HBR7_9BACI</name>
<proteinExistence type="predicted"/>
<accession>A0A927HBR7</accession>
<dbReference type="RefSeq" id="WP_190997224.1">
    <property type="nucleotide sequence ID" value="NZ_JACXSI010000009.1"/>
</dbReference>
<dbReference type="AlphaFoldDB" id="A0A927HBR7"/>
<gene>
    <name evidence="1" type="ORF">IEO70_04800</name>
</gene>
<reference evidence="1" key="1">
    <citation type="submission" date="2020-09" db="EMBL/GenBank/DDBJ databases">
        <title>Bacillus faecalis sp. nov., a moderately halophilic bacterium isolated from cow faeces.</title>
        <authorList>
            <person name="Jiang L."/>
            <person name="Lee J."/>
        </authorList>
    </citation>
    <scope>NUCLEOTIDE SEQUENCE</scope>
    <source>
        <strain evidence="1">AGMB 02131</strain>
    </source>
</reference>
<dbReference type="EMBL" id="JACXSI010000009">
    <property type="protein sequence ID" value="MBD3107678.1"/>
    <property type="molecule type" value="Genomic_DNA"/>
</dbReference>
<sequence>MVRGLYQNGIENRGKLLATLSKYNDNTNKQFNNSSTKIYDSNFTTNGKISETKKEQMRKDLTDLKGFIL</sequence>
<comment type="caution">
    <text evidence="1">The sequence shown here is derived from an EMBL/GenBank/DDBJ whole genome shotgun (WGS) entry which is preliminary data.</text>
</comment>